<name>X0ZG44_9ZZZZ</name>
<evidence type="ECO:0000313" key="1">
    <source>
        <dbReference type="EMBL" id="GAG47306.1"/>
    </source>
</evidence>
<dbReference type="AlphaFoldDB" id="X0ZG44"/>
<feature type="non-terminal residue" evidence="1">
    <location>
        <position position="1"/>
    </location>
</feature>
<reference evidence="1" key="1">
    <citation type="journal article" date="2014" name="Front. Microbiol.">
        <title>High frequency of phylogenetically diverse reductive dehalogenase-homologous genes in deep subseafloor sedimentary metagenomes.</title>
        <authorList>
            <person name="Kawai M."/>
            <person name="Futagami T."/>
            <person name="Toyoda A."/>
            <person name="Takaki Y."/>
            <person name="Nishi S."/>
            <person name="Hori S."/>
            <person name="Arai W."/>
            <person name="Tsubouchi T."/>
            <person name="Morono Y."/>
            <person name="Uchiyama I."/>
            <person name="Ito T."/>
            <person name="Fujiyama A."/>
            <person name="Inagaki F."/>
            <person name="Takami H."/>
        </authorList>
    </citation>
    <scope>NUCLEOTIDE SEQUENCE</scope>
    <source>
        <strain evidence="1">Expedition CK06-06</strain>
    </source>
</reference>
<organism evidence="1">
    <name type="scientific">marine sediment metagenome</name>
    <dbReference type="NCBI Taxonomy" id="412755"/>
    <lineage>
        <taxon>unclassified sequences</taxon>
        <taxon>metagenomes</taxon>
        <taxon>ecological metagenomes</taxon>
    </lineage>
</organism>
<dbReference type="EMBL" id="BARS01051637">
    <property type="protein sequence ID" value="GAG47306.1"/>
    <property type="molecule type" value="Genomic_DNA"/>
</dbReference>
<proteinExistence type="predicted"/>
<accession>X0ZG44</accession>
<gene>
    <name evidence="1" type="ORF">S01H1_76875</name>
</gene>
<protein>
    <submittedName>
        <fullName evidence="1">Uncharacterized protein</fullName>
    </submittedName>
</protein>
<sequence length="82" mass="8946">GLNSPFILWLASSLLSGTELEKMHSTQTLIENKLGNPSLRELADANIVSKLSVALADIGISNPDEVSKSIVDEAKFWHSRLK</sequence>
<comment type="caution">
    <text evidence="1">The sequence shown here is derived from an EMBL/GenBank/DDBJ whole genome shotgun (WGS) entry which is preliminary data.</text>
</comment>